<organism evidence="7 8">
    <name type="scientific">Methylorubrum extorquens DSM 13060</name>
    <dbReference type="NCBI Taxonomy" id="882800"/>
    <lineage>
        <taxon>Bacteria</taxon>
        <taxon>Pseudomonadati</taxon>
        <taxon>Pseudomonadota</taxon>
        <taxon>Alphaproteobacteria</taxon>
        <taxon>Hyphomicrobiales</taxon>
        <taxon>Methylobacteriaceae</taxon>
        <taxon>Methylorubrum</taxon>
    </lineage>
</organism>
<dbReference type="InterPro" id="IPR050639">
    <property type="entry name" value="SSR_resolvase"/>
</dbReference>
<dbReference type="GO" id="GO:0015074">
    <property type="term" value="P:DNA integration"/>
    <property type="evidence" value="ECO:0007669"/>
    <property type="project" value="UniProtKB-KW"/>
</dbReference>
<dbReference type="GO" id="GO:0000150">
    <property type="term" value="F:DNA strand exchange activity"/>
    <property type="evidence" value="ECO:0007669"/>
    <property type="project" value="InterPro"/>
</dbReference>
<dbReference type="PROSITE" id="PS51736">
    <property type="entry name" value="RECOMBINASES_3"/>
    <property type="match status" value="1"/>
</dbReference>
<sequence length="224" mass="23906">MATGNHVVYLRVSTDRQGASGLGIEAQRQAVAEFLNGGKWKVVKEFVEVESGGRDDRPELAKAIEACRAYGARLVIAKLDRLSRDAHFLLGLDKAGVDFVAADMPNANRLTVGIMAMVAEEERRMISARTKAALQAAKARGTKLGGYRGHTPTDEMREAAAAALRQRTDSKVDSLAPIIAELRAAGITSATGLAKALTERGVPTARGGSAWSTVQVQRVLARLL</sequence>
<dbReference type="SMART" id="SM00857">
    <property type="entry name" value="Resolvase"/>
    <property type="match status" value="1"/>
</dbReference>
<dbReference type="RefSeq" id="WP_003598722.1">
    <property type="nucleotide sequence ID" value="NZ_AGJK01000031.1"/>
</dbReference>
<keyword evidence="1" id="KW-0229">DNA integration</keyword>
<proteinExistence type="predicted"/>
<dbReference type="EMBL" id="AGJK01000031">
    <property type="protein sequence ID" value="EHP93433.1"/>
    <property type="molecule type" value="Genomic_DNA"/>
</dbReference>
<keyword evidence="2" id="KW-0238">DNA-binding</keyword>
<dbReference type="CDD" id="cd00338">
    <property type="entry name" value="Ser_Recombinase"/>
    <property type="match status" value="1"/>
</dbReference>
<feature type="active site" description="O-(5'-phospho-DNA)-serine intermediate" evidence="4 5">
    <location>
        <position position="13"/>
    </location>
</feature>
<evidence type="ECO:0000256" key="5">
    <source>
        <dbReference type="PROSITE-ProRule" id="PRU10137"/>
    </source>
</evidence>
<name>H1KG92_METEX</name>
<dbReference type="Pfam" id="PF00239">
    <property type="entry name" value="Resolvase"/>
    <property type="match status" value="1"/>
</dbReference>
<evidence type="ECO:0000256" key="1">
    <source>
        <dbReference type="ARBA" id="ARBA00022908"/>
    </source>
</evidence>
<dbReference type="Gene3D" id="3.40.50.1390">
    <property type="entry name" value="Resolvase, N-terminal catalytic domain"/>
    <property type="match status" value="1"/>
</dbReference>
<dbReference type="SUPFAM" id="SSF53041">
    <property type="entry name" value="Resolvase-like"/>
    <property type="match status" value="1"/>
</dbReference>
<dbReference type="GO" id="GO:0003677">
    <property type="term" value="F:DNA binding"/>
    <property type="evidence" value="ECO:0007669"/>
    <property type="project" value="UniProtKB-KW"/>
</dbReference>
<feature type="domain" description="Resolvase/invertase-type recombinase catalytic" evidence="6">
    <location>
        <begin position="5"/>
        <end position="141"/>
    </location>
</feature>
<dbReference type="AlphaFoldDB" id="H1KG92"/>
<evidence type="ECO:0000259" key="6">
    <source>
        <dbReference type="PROSITE" id="PS51736"/>
    </source>
</evidence>
<accession>H1KG92</accession>
<dbReference type="PROSITE" id="PS00397">
    <property type="entry name" value="RECOMBINASES_1"/>
    <property type="match status" value="1"/>
</dbReference>
<dbReference type="PANTHER" id="PTHR30461">
    <property type="entry name" value="DNA-INVERTASE FROM LAMBDOID PROPHAGE"/>
    <property type="match status" value="1"/>
</dbReference>
<gene>
    <name evidence="7" type="ORF">MetexDRAFT_1654</name>
</gene>
<evidence type="ECO:0000313" key="8">
    <source>
        <dbReference type="Proteomes" id="UP000004382"/>
    </source>
</evidence>
<dbReference type="Proteomes" id="UP000004382">
    <property type="component" value="Unassembled WGS sequence"/>
</dbReference>
<comment type="caution">
    <text evidence="7">The sequence shown here is derived from an EMBL/GenBank/DDBJ whole genome shotgun (WGS) entry which is preliminary data.</text>
</comment>
<evidence type="ECO:0000313" key="7">
    <source>
        <dbReference type="EMBL" id="EHP93433.1"/>
    </source>
</evidence>
<dbReference type="PANTHER" id="PTHR30461:SF2">
    <property type="entry name" value="SERINE RECOMBINASE PINE-RELATED"/>
    <property type="match status" value="1"/>
</dbReference>
<protein>
    <submittedName>
        <fullName evidence="7">Resolvase domain protein</fullName>
    </submittedName>
</protein>
<dbReference type="PATRIC" id="fig|882800.3.peg.1624"/>
<evidence type="ECO:0000256" key="4">
    <source>
        <dbReference type="PIRSR" id="PIRSR606118-50"/>
    </source>
</evidence>
<dbReference type="InterPro" id="IPR036162">
    <property type="entry name" value="Resolvase-like_N_sf"/>
</dbReference>
<dbReference type="InterPro" id="IPR006118">
    <property type="entry name" value="Recombinase_CS"/>
</dbReference>
<reference evidence="7 8" key="1">
    <citation type="submission" date="2011-09" db="EMBL/GenBank/DDBJ databases">
        <title>The draft genome of Methylobacterium extorquens DSM 13060.</title>
        <authorList>
            <consortium name="US DOE Joint Genome Institute (JGI-PGF)"/>
            <person name="Lucas S."/>
            <person name="Han J."/>
            <person name="Lapidus A."/>
            <person name="Cheng J.-F."/>
            <person name="Goodwin L."/>
            <person name="Pitluck S."/>
            <person name="Peters L."/>
            <person name="Land M.L."/>
            <person name="Hauser L."/>
            <person name="Koskimaki J."/>
            <person name="Halonen O."/>
            <person name="Pirttila A."/>
            <person name="Frank C."/>
            <person name="Woyke T.J."/>
        </authorList>
    </citation>
    <scope>NUCLEOTIDE SEQUENCE [LARGE SCALE GENOMIC DNA]</scope>
    <source>
        <strain evidence="7 8">DSM 13060</strain>
    </source>
</reference>
<keyword evidence="3" id="KW-0233">DNA recombination</keyword>
<evidence type="ECO:0000256" key="3">
    <source>
        <dbReference type="ARBA" id="ARBA00023172"/>
    </source>
</evidence>
<dbReference type="InterPro" id="IPR006119">
    <property type="entry name" value="Resolv_N"/>
</dbReference>
<evidence type="ECO:0000256" key="2">
    <source>
        <dbReference type="ARBA" id="ARBA00023125"/>
    </source>
</evidence>